<evidence type="ECO:0000256" key="1">
    <source>
        <dbReference type="SAM" id="MobiDB-lite"/>
    </source>
</evidence>
<dbReference type="PANTHER" id="PTHR13490:SF0">
    <property type="entry name" value="SMALL RIBOSOMAL SUBUNIT PROTEIN MS35"/>
    <property type="match status" value="1"/>
</dbReference>
<dbReference type="GO" id="GO:0005763">
    <property type="term" value="C:mitochondrial small ribosomal subunit"/>
    <property type="evidence" value="ECO:0007669"/>
    <property type="project" value="TreeGrafter"/>
</dbReference>
<protein>
    <submittedName>
        <fullName evidence="3">28S ribosomal protein S35, mitochondrial</fullName>
    </submittedName>
</protein>
<evidence type="ECO:0000313" key="3">
    <source>
        <dbReference type="EMBL" id="KOB69803.1"/>
    </source>
</evidence>
<dbReference type="STRING" id="104452.A0A0L7L2T0"/>
<dbReference type="AlphaFoldDB" id="A0A0L7L2T0"/>
<name>A0A0L7L2T0_OPEBR</name>
<gene>
    <name evidence="3" type="ORF">OBRU01_16314</name>
</gene>
<feature type="compositionally biased region" description="Basic and acidic residues" evidence="1">
    <location>
        <begin position="61"/>
        <end position="73"/>
    </location>
</feature>
<dbReference type="EMBL" id="JTDY01003285">
    <property type="protein sequence ID" value="KOB69803.1"/>
    <property type="molecule type" value="Genomic_DNA"/>
</dbReference>
<dbReference type="Proteomes" id="UP000037510">
    <property type="component" value="Unassembled WGS sequence"/>
</dbReference>
<keyword evidence="4" id="KW-1185">Reference proteome</keyword>
<dbReference type="PANTHER" id="PTHR13490">
    <property type="entry name" value="MITOCHONDRIAL 28S RIBOSOMAL PROTEIN S28"/>
    <property type="match status" value="1"/>
</dbReference>
<accession>A0A0L7L2T0</accession>
<dbReference type="GO" id="GO:0032543">
    <property type="term" value="P:mitochondrial translation"/>
    <property type="evidence" value="ECO:0007669"/>
    <property type="project" value="InterPro"/>
</dbReference>
<dbReference type="InterPro" id="IPR019349">
    <property type="entry name" value="Ribosomal_mS35_mit"/>
</dbReference>
<feature type="domain" description="Small ribosomal subunit protein mS35 mitochondrial conserved" evidence="2">
    <location>
        <begin position="167"/>
        <end position="238"/>
    </location>
</feature>
<reference evidence="3 4" key="1">
    <citation type="journal article" date="2015" name="Genome Biol. Evol.">
        <title>The genome of winter moth (Operophtera brumata) provides a genomic perspective on sexual dimorphism and phenology.</title>
        <authorList>
            <person name="Derks M.F."/>
            <person name="Smit S."/>
            <person name="Salis L."/>
            <person name="Schijlen E."/>
            <person name="Bossers A."/>
            <person name="Mateman C."/>
            <person name="Pijl A.S."/>
            <person name="de Ridder D."/>
            <person name="Groenen M.A."/>
            <person name="Visser M.E."/>
            <person name="Megens H.J."/>
        </authorList>
    </citation>
    <scope>NUCLEOTIDE SEQUENCE [LARGE SCALE GENOMIC DNA]</scope>
    <source>
        <strain evidence="3">WM2013NL</strain>
        <tissue evidence="3">Head and thorax</tissue>
    </source>
</reference>
<keyword evidence="3" id="KW-0687">Ribonucleoprotein</keyword>
<dbReference type="Pfam" id="PF10213">
    <property type="entry name" value="MRP-S28"/>
    <property type="match status" value="1"/>
</dbReference>
<sequence length="369" mass="42327">MSLFIKHCRPRGFASAYNVKLWRLNSTTADAALKLGDEEEEFRVLDIKKTRTRQQRRVARRADVQPDRADRMSTDQTFHPSSVPLPLRQGYVPRGQAPPSKKANTELMKIPNFLHLTPPVVKSQCEALKQFCTEWPKLLNSEEAIEKNYPVEIISSDYCHGSPSIRNPLARIVTLRIKLASLNLDKHSRDKFLRLIGDRYDTATDVVTITADRCPVRAQNQDYVNYLLTACYHEAWNVEEWEKDKTEDDMEYYDWDNNKSKKSLVNWYLKCKNENKALTDEEFKKFDVKDIPNAELYRVAVSSVFNDGESETTLGEYGVAFIDVKEIPNADQYRVAVSSVFNDAESETTLGEYGVAVRKLLGQLEKVVG</sequence>
<evidence type="ECO:0000313" key="4">
    <source>
        <dbReference type="Proteomes" id="UP000037510"/>
    </source>
</evidence>
<dbReference type="InterPro" id="IPR039848">
    <property type="entry name" value="Ribosomal_mS35_mt"/>
</dbReference>
<comment type="caution">
    <text evidence="3">The sequence shown here is derived from an EMBL/GenBank/DDBJ whole genome shotgun (WGS) entry which is preliminary data.</text>
</comment>
<dbReference type="GO" id="GO:0003735">
    <property type="term" value="F:structural constituent of ribosome"/>
    <property type="evidence" value="ECO:0007669"/>
    <property type="project" value="InterPro"/>
</dbReference>
<organism evidence="3 4">
    <name type="scientific">Operophtera brumata</name>
    <name type="common">Winter moth</name>
    <name type="synonym">Phalaena brumata</name>
    <dbReference type="NCBI Taxonomy" id="104452"/>
    <lineage>
        <taxon>Eukaryota</taxon>
        <taxon>Metazoa</taxon>
        <taxon>Ecdysozoa</taxon>
        <taxon>Arthropoda</taxon>
        <taxon>Hexapoda</taxon>
        <taxon>Insecta</taxon>
        <taxon>Pterygota</taxon>
        <taxon>Neoptera</taxon>
        <taxon>Endopterygota</taxon>
        <taxon>Lepidoptera</taxon>
        <taxon>Glossata</taxon>
        <taxon>Ditrysia</taxon>
        <taxon>Geometroidea</taxon>
        <taxon>Geometridae</taxon>
        <taxon>Larentiinae</taxon>
        <taxon>Operophtera</taxon>
    </lineage>
</organism>
<proteinExistence type="predicted"/>
<evidence type="ECO:0000259" key="2">
    <source>
        <dbReference type="Pfam" id="PF10213"/>
    </source>
</evidence>
<keyword evidence="3" id="KW-0689">Ribosomal protein</keyword>
<feature type="region of interest" description="Disordered" evidence="1">
    <location>
        <begin position="61"/>
        <end position="91"/>
    </location>
</feature>